<keyword evidence="3" id="KW-0240">DNA-directed RNA polymerase</keyword>
<proteinExistence type="inferred from homology"/>
<dbReference type="GO" id="GO:0005666">
    <property type="term" value="C:RNA polymerase III complex"/>
    <property type="evidence" value="ECO:0007669"/>
    <property type="project" value="InterPro"/>
</dbReference>
<dbReference type="InterPro" id="IPR036390">
    <property type="entry name" value="WH_DNA-bd_sf"/>
</dbReference>
<comment type="similarity">
    <text evidence="2">Belongs to the eukaryotic RPC34/RPC39 RNA polymerase subunit family.</text>
</comment>
<dbReference type="Gene3D" id="1.10.10.10">
    <property type="entry name" value="Winged helix-like DNA-binding domain superfamily/Winged helix DNA-binding domain"/>
    <property type="match status" value="1"/>
</dbReference>
<comment type="subcellular location">
    <subcellularLocation>
        <location evidence="1">Nucleus</location>
    </subcellularLocation>
</comment>
<evidence type="ECO:0008006" key="8">
    <source>
        <dbReference type="Google" id="ProtNLM"/>
    </source>
</evidence>
<keyword evidence="7" id="KW-1185">Reference proteome</keyword>
<evidence type="ECO:0000256" key="3">
    <source>
        <dbReference type="ARBA" id="ARBA00022478"/>
    </source>
</evidence>
<evidence type="ECO:0000313" key="7">
    <source>
        <dbReference type="Proteomes" id="UP001229421"/>
    </source>
</evidence>
<keyword evidence="5" id="KW-0539">Nucleus</keyword>
<gene>
    <name evidence="6" type="ORF">QVD17_13801</name>
</gene>
<dbReference type="PANTHER" id="PTHR12780">
    <property type="entry name" value="RNA POLYMERASE III DNA DIRECTED , 39KD SUBUNIT-RELATED"/>
    <property type="match status" value="1"/>
</dbReference>
<evidence type="ECO:0000256" key="2">
    <source>
        <dbReference type="ARBA" id="ARBA00011038"/>
    </source>
</evidence>
<dbReference type="Pfam" id="PF05158">
    <property type="entry name" value="RNA_pol_Rpc34"/>
    <property type="match status" value="2"/>
</dbReference>
<organism evidence="6 7">
    <name type="scientific">Tagetes erecta</name>
    <name type="common">African marigold</name>
    <dbReference type="NCBI Taxonomy" id="13708"/>
    <lineage>
        <taxon>Eukaryota</taxon>
        <taxon>Viridiplantae</taxon>
        <taxon>Streptophyta</taxon>
        <taxon>Embryophyta</taxon>
        <taxon>Tracheophyta</taxon>
        <taxon>Spermatophyta</taxon>
        <taxon>Magnoliopsida</taxon>
        <taxon>eudicotyledons</taxon>
        <taxon>Gunneridae</taxon>
        <taxon>Pentapetalae</taxon>
        <taxon>asterids</taxon>
        <taxon>campanulids</taxon>
        <taxon>Asterales</taxon>
        <taxon>Asteraceae</taxon>
        <taxon>Asteroideae</taxon>
        <taxon>Heliantheae alliance</taxon>
        <taxon>Tageteae</taxon>
        <taxon>Tagetes</taxon>
    </lineage>
</organism>
<dbReference type="InterPro" id="IPR007832">
    <property type="entry name" value="RNA_pol_Rpc34"/>
</dbReference>
<dbReference type="GO" id="GO:0006383">
    <property type="term" value="P:transcription by RNA polymerase III"/>
    <property type="evidence" value="ECO:0007669"/>
    <property type="project" value="InterPro"/>
</dbReference>
<evidence type="ECO:0000256" key="5">
    <source>
        <dbReference type="ARBA" id="ARBA00023242"/>
    </source>
</evidence>
<name>A0AAD8P2B8_TARER</name>
<accession>A0AAD8P2B8</accession>
<evidence type="ECO:0000313" key="6">
    <source>
        <dbReference type="EMBL" id="KAK1430788.1"/>
    </source>
</evidence>
<keyword evidence="4" id="KW-0804">Transcription</keyword>
<sequence>MSESQIRKRPDHILGNVLVEADKAVLNVINTRGKSAISRRNIQQETKLPMNIVAKCVKKLTDLLLIKEIKHGRIYHYIATENSPSNTVTGGGCYPDDKKEFINQVKDICLKIVKELKVTTADGVYNVFIKEHKLTKVELSRQQISEILGVMVLENLIIEVKSTGYGEYRSVPVGDVCYRCHEGNVNHGSDVGAMSSIPCGVCPRIRECTPDGLVSPSACVYFTKWLEF</sequence>
<reference evidence="6" key="1">
    <citation type="journal article" date="2023" name="bioRxiv">
        <title>Improved chromosome-level genome assembly for marigold (Tagetes erecta).</title>
        <authorList>
            <person name="Jiang F."/>
            <person name="Yuan L."/>
            <person name="Wang S."/>
            <person name="Wang H."/>
            <person name="Xu D."/>
            <person name="Wang A."/>
            <person name="Fan W."/>
        </authorList>
    </citation>
    <scope>NUCLEOTIDE SEQUENCE</scope>
    <source>
        <strain evidence="6">WSJ</strain>
        <tissue evidence="6">Leaf</tissue>
    </source>
</reference>
<dbReference type="SUPFAM" id="SSF46785">
    <property type="entry name" value="Winged helix' DNA-binding domain"/>
    <property type="match status" value="1"/>
</dbReference>
<dbReference type="InterPro" id="IPR016049">
    <property type="entry name" value="RNA_pol_Rpc34-like"/>
</dbReference>
<dbReference type="EMBL" id="JAUHHV010000003">
    <property type="protein sequence ID" value="KAK1430788.1"/>
    <property type="molecule type" value="Genomic_DNA"/>
</dbReference>
<dbReference type="Proteomes" id="UP001229421">
    <property type="component" value="Unassembled WGS sequence"/>
</dbReference>
<dbReference type="InterPro" id="IPR036388">
    <property type="entry name" value="WH-like_DNA-bd_sf"/>
</dbReference>
<protein>
    <recommendedName>
        <fullName evidence="8">DNA-directed RNA polymerase III subunit RPC6</fullName>
    </recommendedName>
</protein>
<dbReference type="AlphaFoldDB" id="A0AAD8P2B8"/>
<evidence type="ECO:0000256" key="4">
    <source>
        <dbReference type="ARBA" id="ARBA00023163"/>
    </source>
</evidence>
<evidence type="ECO:0000256" key="1">
    <source>
        <dbReference type="ARBA" id="ARBA00004123"/>
    </source>
</evidence>
<comment type="caution">
    <text evidence="6">The sequence shown here is derived from an EMBL/GenBank/DDBJ whole genome shotgun (WGS) entry which is preliminary data.</text>
</comment>